<dbReference type="GO" id="GO:0071816">
    <property type="term" value="P:tail-anchored membrane protein insertion into ER membrane"/>
    <property type="evidence" value="ECO:0007669"/>
    <property type="project" value="TreeGrafter"/>
</dbReference>
<feature type="region of interest" description="Disordered" evidence="1">
    <location>
        <begin position="55"/>
        <end position="79"/>
    </location>
</feature>
<keyword evidence="4" id="KW-1185">Reference proteome</keyword>
<dbReference type="AlphaFoldDB" id="A0A2V3IHG9"/>
<reference evidence="3 4" key="1">
    <citation type="journal article" date="2018" name="Mol. Biol. Evol.">
        <title>Analysis of the draft genome of the red seaweed Gracilariopsis chorda provides insights into genome size evolution in Rhodophyta.</title>
        <authorList>
            <person name="Lee J."/>
            <person name="Yang E.C."/>
            <person name="Graf L."/>
            <person name="Yang J.H."/>
            <person name="Qiu H."/>
            <person name="Zel Zion U."/>
            <person name="Chan C.X."/>
            <person name="Stephens T.G."/>
            <person name="Weber A.P.M."/>
            <person name="Boo G.H."/>
            <person name="Boo S.M."/>
            <person name="Kim K.M."/>
            <person name="Shin Y."/>
            <person name="Jung M."/>
            <person name="Lee S.J."/>
            <person name="Yim H.S."/>
            <person name="Lee J.H."/>
            <person name="Bhattacharya D."/>
            <person name="Yoon H.S."/>
        </authorList>
    </citation>
    <scope>NUCLEOTIDE SEQUENCE [LARGE SCALE GENOMIC DNA]</scope>
    <source>
        <strain evidence="3 4">SKKU-2015</strain>
        <tissue evidence="3">Whole body</tissue>
    </source>
</reference>
<dbReference type="GO" id="GO:0005524">
    <property type="term" value="F:ATP binding"/>
    <property type="evidence" value="ECO:0007669"/>
    <property type="project" value="InterPro"/>
</dbReference>
<dbReference type="Proteomes" id="UP000247409">
    <property type="component" value="Unassembled WGS sequence"/>
</dbReference>
<dbReference type="CDD" id="cd02035">
    <property type="entry name" value="ArsA"/>
    <property type="match status" value="1"/>
</dbReference>
<sequence>MNTTLFISSFHNSLPPRRRTAFVTPLSLTPVRPLRRHAHPAMLLGIPRIFGARSKQQKEQLVETVEAPPPPPPAKETPVQWARAHPFQAAAVISLLIALTRRAIGAVSPSSPAANKSRTKTASPSITSSTSSPPSVTTPRAVPRRHETREEALDLLGNTARKYIIVGGKGGVGKTSMSAAAATAFADRGQTTLIVSTDPAHSLSDAFGQSVSGGDPVPVMGIDNLYAQEVDPESMKATFKMMQELEGAGAGAGMQDMGLDDLNSLFETIPPGFDEAVALVEIVKYIQADAEYAKFDRIVFDTAPTGHTLRLLALPDFLNGFFGKLISMKSKFGTVMSQFKGMFGANEAAMDSSVEDMEELKRSMSMVRELFRDELQTEFIVATIPSMMAIAESKRLHNELQKEKIPVRHVFVNQLQPENEHCTFCAARFKEQKNNLKLLEREFEGLQIATVQSFDKEIKGAGALRAMSAQLFPQSAEQIEEMIRQSADKDKSRTSGSGGSVGEQDGGTRRAEAELVE</sequence>
<dbReference type="EMBL" id="NBIV01000280">
    <property type="protein sequence ID" value="PXF40580.1"/>
    <property type="molecule type" value="Genomic_DNA"/>
</dbReference>
<dbReference type="PANTHER" id="PTHR10803">
    <property type="entry name" value="ARSENICAL PUMP-DRIVING ATPASE ARSENITE-TRANSLOCATING ATPASE"/>
    <property type="match status" value="1"/>
</dbReference>
<dbReference type="InterPro" id="IPR016300">
    <property type="entry name" value="ATPase_ArsA/GET3"/>
</dbReference>
<evidence type="ECO:0000256" key="1">
    <source>
        <dbReference type="SAM" id="MobiDB-lite"/>
    </source>
</evidence>
<feature type="domain" description="ArsA/GET3 Anion-transporting ATPase-like" evidence="2">
    <location>
        <begin position="162"/>
        <end position="471"/>
    </location>
</feature>
<dbReference type="GO" id="GO:0016887">
    <property type="term" value="F:ATP hydrolysis activity"/>
    <property type="evidence" value="ECO:0007669"/>
    <property type="project" value="InterPro"/>
</dbReference>
<dbReference type="GO" id="GO:0043529">
    <property type="term" value="C:GET complex"/>
    <property type="evidence" value="ECO:0007669"/>
    <property type="project" value="TreeGrafter"/>
</dbReference>
<comment type="caution">
    <text evidence="3">The sequence shown here is derived from an EMBL/GenBank/DDBJ whole genome shotgun (WGS) entry which is preliminary data.</text>
</comment>
<feature type="region of interest" description="Disordered" evidence="1">
    <location>
        <begin position="107"/>
        <end position="148"/>
    </location>
</feature>
<dbReference type="Pfam" id="PF02374">
    <property type="entry name" value="ArsA_ATPase"/>
    <property type="match status" value="1"/>
</dbReference>
<dbReference type="InterPro" id="IPR025723">
    <property type="entry name" value="ArsA/GET3_ATPase-like"/>
</dbReference>
<feature type="compositionally biased region" description="Basic and acidic residues" evidence="1">
    <location>
        <begin position="481"/>
        <end position="493"/>
    </location>
</feature>
<dbReference type="SUPFAM" id="SSF52540">
    <property type="entry name" value="P-loop containing nucleoside triphosphate hydrolases"/>
    <property type="match status" value="1"/>
</dbReference>
<feature type="region of interest" description="Disordered" evidence="1">
    <location>
        <begin position="479"/>
        <end position="517"/>
    </location>
</feature>
<feature type="compositionally biased region" description="Low complexity" evidence="1">
    <location>
        <begin position="121"/>
        <end position="141"/>
    </location>
</feature>
<protein>
    <submittedName>
        <fullName evidence="3">Putative arsenical pump-driving ATPase</fullName>
    </submittedName>
</protein>
<dbReference type="InterPro" id="IPR027417">
    <property type="entry name" value="P-loop_NTPase"/>
</dbReference>
<dbReference type="STRING" id="448386.A0A2V3IHG9"/>
<evidence type="ECO:0000259" key="2">
    <source>
        <dbReference type="Pfam" id="PF02374"/>
    </source>
</evidence>
<name>A0A2V3IHG9_9FLOR</name>
<dbReference type="OrthoDB" id="1770at2759"/>
<feature type="compositionally biased region" description="Basic and acidic residues" evidence="1">
    <location>
        <begin position="506"/>
        <end position="517"/>
    </location>
</feature>
<evidence type="ECO:0000313" key="3">
    <source>
        <dbReference type="EMBL" id="PXF40580.1"/>
    </source>
</evidence>
<accession>A0A2V3IHG9</accession>
<gene>
    <name evidence="3" type="ORF">BWQ96_09684</name>
</gene>
<organism evidence="3 4">
    <name type="scientific">Gracilariopsis chorda</name>
    <dbReference type="NCBI Taxonomy" id="448386"/>
    <lineage>
        <taxon>Eukaryota</taxon>
        <taxon>Rhodophyta</taxon>
        <taxon>Florideophyceae</taxon>
        <taxon>Rhodymeniophycidae</taxon>
        <taxon>Gracilariales</taxon>
        <taxon>Gracilariaceae</taxon>
        <taxon>Gracilariopsis</taxon>
    </lineage>
</organism>
<dbReference type="Gene3D" id="3.40.50.300">
    <property type="entry name" value="P-loop containing nucleotide triphosphate hydrolases"/>
    <property type="match status" value="1"/>
</dbReference>
<feature type="compositionally biased region" description="Gly residues" evidence="1">
    <location>
        <begin position="496"/>
        <end position="505"/>
    </location>
</feature>
<dbReference type="PANTHER" id="PTHR10803:SF0">
    <property type="entry name" value="ATPASE GET3B"/>
    <property type="match status" value="1"/>
</dbReference>
<dbReference type="NCBIfam" id="TIGR00345">
    <property type="entry name" value="GET3_arsA_TRC40"/>
    <property type="match status" value="1"/>
</dbReference>
<proteinExistence type="predicted"/>
<evidence type="ECO:0000313" key="4">
    <source>
        <dbReference type="Proteomes" id="UP000247409"/>
    </source>
</evidence>